<dbReference type="InterPro" id="IPR050816">
    <property type="entry name" value="Flavin-dep_Halogenase_NPB"/>
</dbReference>
<dbReference type="Gene3D" id="3.50.50.60">
    <property type="entry name" value="FAD/NAD(P)-binding domain"/>
    <property type="match status" value="1"/>
</dbReference>
<evidence type="ECO:0000313" key="3">
    <source>
        <dbReference type="Proteomes" id="UP000324758"/>
    </source>
</evidence>
<dbReference type="OrthoDB" id="9799983at2"/>
<name>A0A5D3KKU0_9BRAD</name>
<gene>
    <name evidence="2" type="ORF">FXB40_05640</name>
</gene>
<dbReference type="SUPFAM" id="SSF51905">
    <property type="entry name" value="FAD/NAD(P)-binding domain"/>
    <property type="match status" value="1"/>
</dbReference>
<protein>
    <submittedName>
        <fullName evidence="2">Tryptophan halogenase</fullName>
    </submittedName>
</protein>
<accession>A0A5D3KKU0</accession>
<dbReference type="Proteomes" id="UP000324758">
    <property type="component" value="Unassembled WGS sequence"/>
</dbReference>
<comment type="caution">
    <text evidence="2">The sequence shown here is derived from an EMBL/GenBank/DDBJ whole genome shotgun (WGS) entry which is preliminary data.</text>
</comment>
<evidence type="ECO:0000313" key="2">
    <source>
        <dbReference type="EMBL" id="TYL98424.1"/>
    </source>
</evidence>
<dbReference type="InterPro" id="IPR036188">
    <property type="entry name" value="FAD/NAD-bd_sf"/>
</dbReference>
<dbReference type="PANTHER" id="PTHR43747">
    <property type="entry name" value="FAD-BINDING PROTEIN"/>
    <property type="match status" value="1"/>
</dbReference>
<dbReference type="AlphaFoldDB" id="A0A5D3KKU0"/>
<dbReference type="RefSeq" id="WP_148771219.1">
    <property type="nucleotide sequence ID" value="NZ_VSSS01000012.1"/>
</dbReference>
<evidence type="ECO:0000259" key="1">
    <source>
        <dbReference type="Pfam" id="PF01494"/>
    </source>
</evidence>
<dbReference type="GO" id="GO:0071949">
    <property type="term" value="F:FAD binding"/>
    <property type="evidence" value="ECO:0007669"/>
    <property type="project" value="InterPro"/>
</dbReference>
<dbReference type="EMBL" id="VSSS01000012">
    <property type="protein sequence ID" value="TYL98424.1"/>
    <property type="molecule type" value="Genomic_DNA"/>
</dbReference>
<dbReference type="Gene3D" id="3.30.9.100">
    <property type="match status" value="1"/>
</dbReference>
<dbReference type="InterPro" id="IPR002938">
    <property type="entry name" value="FAD-bd"/>
</dbReference>
<proteinExistence type="predicted"/>
<dbReference type="Pfam" id="PF01494">
    <property type="entry name" value="FAD_binding_3"/>
    <property type="match status" value="1"/>
</dbReference>
<dbReference type="PANTHER" id="PTHR43747:SF1">
    <property type="entry name" value="SLR1998 PROTEIN"/>
    <property type="match status" value="1"/>
</dbReference>
<organism evidence="2 3">
    <name type="scientific">Bradyrhizobium rifense</name>
    <dbReference type="NCBI Taxonomy" id="515499"/>
    <lineage>
        <taxon>Bacteria</taxon>
        <taxon>Pseudomonadati</taxon>
        <taxon>Pseudomonadota</taxon>
        <taxon>Alphaproteobacteria</taxon>
        <taxon>Hyphomicrobiales</taxon>
        <taxon>Nitrobacteraceae</taxon>
        <taxon>Bradyrhizobium</taxon>
    </lineage>
</organism>
<reference evidence="2 3" key="1">
    <citation type="submission" date="2019-08" db="EMBL/GenBank/DDBJ databases">
        <title>Bradyrhizobium hipponensis sp. nov., a rhizobium isolated from a Lupinus angustifolius root nodule in Tunisia.</title>
        <authorList>
            <person name="Off K."/>
            <person name="Rejili M."/>
            <person name="Mars M."/>
            <person name="Brachmann A."/>
            <person name="Marin M."/>
        </authorList>
    </citation>
    <scope>NUCLEOTIDE SEQUENCE [LARGE SCALE GENOMIC DNA]</scope>
    <source>
        <strain evidence="2 3">CTAW71</strain>
    </source>
</reference>
<feature type="domain" description="FAD-binding" evidence="1">
    <location>
        <begin position="4"/>
        <end position="216"/>
    </location>
</feature>
<sequence>MSSYDVAILGGGPAGTALALELRRNEPDLKILIAEADIATDWRIGETLAPGAAQLLNGLGCWDDVMRDGLIEGVRSEAAWGSDRLHAHDFIFSTRGSAWHLDRVRFDETLRAAAEAGGVEIWRGARFLSAVAESETWQLSLDRQGRRVDVEARFVADATGRSARFATSQGSRRCFADRLVGVAAAVHLREDAAADHATLVEACEHGWWYSTVLPGNRLVLAWMSDSDIVHHNSSARLGPWLAQLRAAPLTAARADMAETAERVFTWPARSHCLDQPCGRSWVAVGDAVSSWDPLSSAGIMKALRTGKLGAFVLLDAIRGVEGAGAKYRRLIEAEYRRYRRDRRAVYRMERRWSGSAFWQRRHAAEPFDREPAMHSAGEP</sequence>
<keyword evidence="3" id="KW-1185">Reference proteome</keyword>